<keyword evidence="1" id="KW-0472">Membrane</keyword>
<evidence type="ECO:0000313" key="3">
    <source>
        <dbReference type="Proteomes" id="UP000030755"/>
    </source>
</evidence>
<dbReference type="Proteomes" id="UP000030755">
    <property type="component" value="Unassembled WGS sequence"/>
</dbReference>
<gene>
    <name evidence="2" type="ORF">O9G_005380</name>
</gene>
<keyword evidence="1" id="KW-0812">Transmembrane</keyword>
<organism evidence="2 3">
    <name type="scientific">Rozella allomycis (strain CSF55)</name>
    <dbReference type="NCBI Taxonomy" id="988480"/>
    <lineage>
        <taxon>Eukaryota</taxon>
        <taxon>Fungi</taxon>
        <taxon>Fungi incertae sedis</taxon>
        <taxon>Cryptomycota</taxon>
        <taxon>Cryptomycota incertae sedis</taxon>
        <taxon>Rozella</taxon>
    </lineage>
</organism>
<keyword evidence="1" id="KW-1133">Transmembrane helix</keyword>
<accession>A0A075B4P1</accession>
<keyword evidence="3" id="KW-1185">Reference proteome</keyword>
<proteinExistence type="predicted"/>
<dbReference type="HOGENOM" id="CLU_1856426_0_0_1"/>
<dbReference type="AlphaFoldDB" id="A0A075B4P1"/>
<protein>
    <submittedName>
        <fullName evidence="2">Uncharacterized protein</fullName>
    </submittedName>
</protein>
<feature type="non-terminal residue" evidence="2">
    <location>
        <position position="138"/>
    </location>
</feature>
<reference evidence="2 3" key="1">
    <citation type="journal article" date="2013" name="Curr. Biol.">
        <title>Shared signatures of parasitism and phylogenomics unite Cryptomycota and microsporidia.</title>
        <authorList>
            <person name="James T.Y."/>
            <person name="Pelin A."/>
            <person name="Bonen L."/>
            <person name="Ahrendt S."/>
            <person name="Sain D."/>
            <person name="Corradi N."/>
            <person name="Stajich J.E."/>
        </authorList>
    </citation>
    <scope>NUCLEOTIDE SEQUENCE [LARGE SCALE GENOMIC DNA]</scope>
    <source>
        <strain evidence="2 3">CSF55</strain>
    </source>
</reference>
<dbReference type="EMBL" id="KE560536">
    <property type="protein sequence ID" value="EPZ36508.1"/>
    <property type="molecule type" value="Genomic_DNA"/>
</dbReference>
<sequence length="138" mass="15057">MTPARRSFCGSLAIASSYQTIIAVFAAYRIVSFATIAIVLREVAHFLSPTPGMKVNKISVKVAPWKGKKITKQFEAVLINKKIDVAQICSMEKWAQAFMVDDSGKIILIPVDPDGMSKLEFNNGDVITLKGPPEASNN</sequence>
<name>A0A075B4P1_ROZAC</name>
<feature type="transmembrane region" description="Helical" evidence="1">
    <location>
        <begin position="20"/>
        <end position="40"/>
    </location>
</feature>
<evidence type="ECO:0000313" key="2">
    <source>
        <dbReference type="EMBL" id="EPZ36508.1"/>
    </source>
</evidence>
<evidence type="ECO:0000256" key="1">
    <source>
        <dbReference type="SAM" id="Phobius"/>
    </source>
</evidence>